<evidence type="ECO:0000313" key="4">
    <source>
        <dbReference type="Proteomes" id="UP001327219"/>
    </source>
</evidence>
<dbReference type="SUPFAM" id="SSF89919">
    <property type="entry name" value="Ribosome-binding factor A, RbfA"/>
    <property type="match status" value="1"/>
</dbReference>
<comment type="function">
    <text evidence="2">One of several proteins that assist in the late maturation steps of the functional core of the 30S ribosomal subunit. Associates with free 30S ribosomal subunits (but not with 30S subunits that are part of 70S ribosomes or polysomes). Required for efficient processing of 16S rRNA. May interact with the 5'-terminal helix region of 16S rRNA.</text>
</comment>
<organism evidence="3 4">
    <name type="scientific">Candidatus Bandiella euplotis</name>
    <dbReference type="NCBI Taxonomy" id="1664265"/>
    <lineage>
        <taxon>Bacteria</taxon>
        <taxon>Pseudomonadati</taxon>
        <taxon>Pseudomonadota</taxon>
        <taxon>Alphaproteobacteria</taxon>
        <taxon>Rickettsiales</taxon>
        <taxon>Candidatus Midichloriaceae</taxon>
        <taxon>Candidatus Bandiella</taxon>
    </lineage>
</organism>
<dbReference type="Proteomes" id="UP001327219">
    <property type="component" value="Chromosome"/>
</dbReference>
<evidence type="ECO:0000256" key="1">
    <source>
        <dbReference type="ARBA" id="ARBA00022517"/>
    </source>
</evidence>
<dbReference type="PANTHER" id="PTHR33515">
    <property type="entry name" value="RIBOSOME-BINDING FACTOR A, CHLOROPLASTIC-RELATED"/>
    <property type="match status" value="1"/>
</dbReference>
<dbReference type="Pfam" id="PF02033">
    <property type="entry name" value="RBFA"/>
    <property type="match status" value="1"/>
</dbReference>
<evidence type="ECO:0000313" key="3">
    <source>
        <dbReference type="EMBL" id="WPX97118.1"/>
    </source>
</evidence>
<comment type="subunit">
    <text evidence="2">Monomer. Binds 30S ribosomal subunits, but not 50S ribosomal subunits or 70S ribosomes.</text>
</comment>
<evidence type="ECO:0000256" key="2">
    <source>
        <dbReference type="HAMAP-Rule" id="MF_00003"/>
    </source>
</evidence>
<keyword evidence="1 2" id="KW-0690">Ribosome biogenesis</keyword>
<keyword evidence="4" id="KW-1185">Reference proteome</keyword>
<comment type="similarity">
    <text evidence="2">Belongs to the RbfA family.</text>
</comment>
<sequence>MTYRYKGSPTNRQLKVSELIRQEIAMIFARKEVYHPYLESLHLTVIEVKTSADLKLSTIFIYPVANSKEDQLAKTLNFLAPEYRKRISSKVALKFTPEIKFVIDKNVDDRVNIEKVLQNLLPK</sequence>
<dbReference type="HAMAP" id="MF_00003">
    <property type="entry name" value="RbfA"/>
    <property type="match status" value="1"/>
</dbReference>
<dbReference type="PANTHER" id="PTHR33515:SF1">
    <property type="entry name" value="RIBOSOME-BINDING FACTOR A, CHLOROPLASTIC-RELATED"/>
    <property type="match status" value="1"/>
</dbReference>
<proteinExistence type="inferred from homology"/>
<name>A0ABZ0ULU8_9RICK</name>
<dbReference type="NCBIfam" id="TIGR00082">
    <property type="entry name" value="rbfA"/>
    <property type="match status" value="1"/>
</dbReference>
<comment type="subcellular location">
    <subcellularLocation>
        <location evidence="2">Cytoplasm</location>
    </subcellularLocation>
</comment>
<dbReference type="EMBL" id="CP110820">
    <property type="protein sequence ID" value="WPX97118.1"/>
    <property type="molecule type" value="Genomic_DNA"/>
</dbReference>
<dbReference type="InterPro" id="IPR000238">
    <property type="entry name" value="RbfA"/>
</dbReference>
<dbReference type="Gene3D" id="3.30.300.20">
    <property type="match status" value="1"/>
</dbReference>
<dbReference type="RefSeq" id="WP_323732737.1">
    <property type="nucleotide sequence ID" value="NZ_CP110820.1"/>
</dbReference>
<gene>
    <name evidence="2" type="primary">rbfA</name>
    <name evidence="3" type="ORF">Bandiella_01262</name>
</gene>
<keyword evidence="2" id="KW-0963">Cytoplasm</keyword>
<reference evidence="3 4" key="1">
    <citation type="submission" date="2022-11" db="EMBL/GenBank/DDBJ databases">
        <title>Host association and intracellularity evolved multiple times independently in the Rickettsiales.</title>
        <authorList>
            <person name="Castelli M."/>
            <person name="Nardi T."/>
            <person name="Gammuto L."/>
            <person name="Bellinzona G."/>
            <person name="Sabaneyeva E."/>
            <person name="Potekhin A."/>
            <person name="Serra V."/>
            <person name="Petroni G."/>
            <person name="Sassera D."/>
        </authorList>
    </citation>
    <scope>NUCLEOTIDE SEQUENCE [LARGE SCALE GENOMIC DNA]</scope>
    <source>
        <strain evidence="3 4">NDG2</strain>
    </source>
</reference>
<protein>
    <recommendedName>
        <fullName evidence="2">Ribosome-binding factor A</fullName>
    </recommendedName>
</protein>
<accession>A0ABZ0ULU8</accession>
<dbReference type="InterPro" id="IPR023799">
    <property type="entry name" value="RbfA_dom_sf"/>
</dbReference>
<dbReference type="InterPro" id="IPR015946">
    <property type="entry name" value="KH_dom-like_a/b"/>
</dbReference>